<dbReference type="Pfam" id="PF02617">
    <property type="entry name" value="ClpS"/>
    <property type="match status" value="1"/>
</dbReference>
<reference evidence="13 14" key="1">
    <citation type="submission" date="2015-04" db="EMBL/GenBank/DDBJ databases">
        <title>Complete genome sequence of Schizopora paradoxa KUC8140, a cosmopolitan wood degrader in East Asia.</title>
        <authorList>
            <consortium name="DOE Joint Genome Institute"/>
            <person name="Min B."/>
            <person name="Park H."/>
            <person name="Jang Y."/>
            <person name="Kim J.-J."/>
            <person name="Kim K.H."/>
            <person name="Pangilinan J."/>
            <person name="Lipzen A."/>
            <person name="Riley R."/>
            <person name="Grigoriev I.V."/>
            <person name="Spatafora J.W."/>
            <person name="Choi I.-G."/>
        </authorList>
    </citation>
    <scope>NUCLEOTIDE SEQUENCE [LARGE SCALE GENOMIC DNA]</scope>
    <source>
        <strain evidence="13 14">KUC8140</strain>
    </source>
</reference>
<comment type="similarity">
    <text evidence="8 10">Belongs to the E3 ubiquitin-protein ligase UBR1-like family.</text>
</comment>
<dbReference type="Gene3D" id="3.30.1390.10">
    <property type="match status" value="1"/>
</dbReference>
<dbReference type="STRING" id="27342.A0A0H2SKD8"/>
<keyword evidence="5 10" id="KW-0863">Zinc-finger</keyword>
<name>A0A0H2SKD8_9AGAM</name>
<dbReference type="InterPro" id="IPR039164">
    <property type="entry name" value="UBR1-like"/>
</dbReference>
<feature type="compositionally biased region" description="Polar residues" evidence="11">
    <location>
        <begin position="179"/>
        <end position="191"/>
    </location>
</feature>
<organism evidence="13 14">
    <name type="scientific">Schizopora paradoxa</name>
    <dbReference type="NCBI Taxonomy" id="27342"/>
    <lineage>
        <taxon>Eukaryota</taxon>
        <taxon>Fungi</taxon>
        <taxon>Dikarya</taxon>
        <taxon>Basidiomycota</taxon>
        <taxon>Agaricomycotina</taxon>
        <taxon>Agaricomycetes</taxon>
        <taxon>Hymenochaetales</taxon>
        <taxon>Schizoporaceae</taxon>
        <taxon>Schizopora</taxon>
    </lineage>
</organism>
<dbReference type="InterPro" id="IPR003126">
    <property type="entry name" value="Znf_UBR"/>
</dbReference>
<keyword evidence="3 10" id="KW-0808">Transferase</keyword>
<dbReference type="Gene3D" id="1.10.10.2670">
    <property type="entry name" value="E3 ubiquitin-protein ligase"/>
    <property type="match status" value="1"/>
</dbReference>
<evidence type="ECO:0000256" key="2">
    <source>
        <dbReference type="ARBA" id="ARBA00004906"/>
    </source>
</evidence>
<dbReference type="FunFam" id="2.10.110.30:FF:000002">
    <property type="entry name" value="Putative e3 ubiquitin-protein ligase ubr3"/>
    <property type="match status" value="1"/>
</dbReference>
<dbReference type="GO" id="GO:0061630">
    <property type="term" value="F:ubiquitin protein ligase activity"/>
    <property type="evidence" value="ECO:0007669"/>
    <property type="project" value="UniProtKB-UniRule"/>
</dbReference>
<evidence type="ECO:0000256" key="5">
    <source>
        <dbReference type="ARBA" id="ARBA00022771"/>
    </source>
</evidence>
<evidence type="ECO:0000256" key="4">
    <source>
        <dbReference type="ARBA" id="ARBA00022723"/>
    </source>
</evidence>
<dbReference type="InterPro" id="IPR014719">
    <property type="entry name" value="Ribosomal_bL12_C/ClpS-like"/>
</dbReference>
<evidence type="ECO:0000256" key="1">
    <source>
        <dbReference type="ARBA" id="ARBA00000900"/>
    </source>
</evidence>
<dbReference type="Proteomes" id="UP000053477">
    <property type="component" value="Unassembled WGS sequence"/>
</dbReference>
<dbReference type="Gene3D" id="2.10.110.30">
    <property type="match status" value="1"/>
</dbReference>
<evidence type="ECO:0000256" key="3">
    <source>
        <dbReference type="ARBA" id="ARBA00022679"/>
    </source>
</evidence>
<dbReference type="InterPro" id="IPR055194">
    <property type="entry name" value="UBR1-like_WH"/>
</dbReference>
<dbReference type="InterPro" id="IPR044046">
    <property type="entry name" value="E3_ligase_UBR-like_C"/>
</dbReference>
<dbReference type="GO" id="GO:0008270">
    <property type="term" value="F:zinc ion binding"/>
    <property type="evidence" value="ECO:0007669"/>
    <property type="project" value="UniProtKB-UniRule"/>
</dbReference>
<evidence type="ECO:0000256" key="10">
    <source>
        <dbReference type="RuleBase" id="RU366018"/>
    </source>
</evidence>
<dbReference type="SMART" id="SM00396">
    <property type="entry name" value="ZnF_UBR1"/>
    <property type="match status" value="1"/>
</dbReference>
<dbReference type="PANTHER" id="PTHR21497:SF24">
    <property type="entry name" value="E3 UBIQUITIN-PROTEIN LIGASE UBR1"/>
    <property type="match status" value="1"/>
</dbReference>
<keyword evidence="7 10" id="KW-0862">Zinc</keyword>
<dbReference type="UniPathway" id="UPA00143"/>
<evidence type="ECO:0000256" key="6">
    <source>
        <dbReference type="ARBA" id="ARBA00022786"/>
    </source>
</evidence>
<comment type="function">
    <text evidence="10">Ubiquitin ligase protein which is a component of the N-end rule pathway. Recognizes and binds to proteins bearing specific N-terminal residues that are destabilizing according to the N-end rule, leading to their ubiquitination and subsequent degradation.</text>
</comment>
<comment type="catalytic activity">
    <reaction evidence="1 10">
        <text>S-ubiquitinyl-[E2 ubiquitin-conjugating enzyme]-L-cysteine + [acceptor protein]-L-lysine = [E2 ubiquitin-conjugating enzyme]-L-cysteine + N(6)-ubiquitinyl-[acceptor protein]-L-lysine.</text>
        <dbReference type="EC" id="2.3.2.27"/>
    </reaction>
</comment>
<evidence type="ECO:0000259" key="12">
    <source>
        <dbReference type="PROSITE" id="PS51157"/>
    </source>
</evidence>
<dbReference type="GO" id="GO:0000151">
    <property type="term" value="C:ubiquitin ligase complex"/>
    <property type="evidence" value="ECO:0007669"/>
    <property type="project" value="TreeGrafter"/>
</dbReference>
<keyword evidence="4 10" id="KW-0479">Metal-binding</keyword>
<dbReference type="EC" id="2.3.2.27" evidence="10"/>
<dbReference type="Pfam" id="PF18995">
    <property type="entry name" value="PRT6_C"/>
    <property type="match status" value="1"/>
</dbReference>
<dbReference type="InterPro" id="IPR042065">
    <property type="entry name" value="E3_ELL-like"/>
</dbReference>
<evidence type="ECO:0000256" key="11">
    <source>
        <dbReference type="SAM" id="MobiDB-lite"/>
    </source>
</evidence>
<comment type="pathway">
    <text evidence="2 10">Protein modification; protein ubiquitination.</text>
</comment>
<feature type="zinc finger region" description="UBR-type" evidence="9">
    <location>
        <begin position="105"/>
        <end position="177"/>
    </location>
</feature>
<dbReference type="Pfam" id="PF22960">
    <property type="entry name" value="WHD_UBR1"/>
    <property type="match status" value="1"/>
</dbReference>
<dbReference type="InterPro" id="IPR036390">
    <property type="entry name" value="WH_DNA-bd_sf"/>
</dbReference>
<evidence type="ECO:0000256" key="7">
    <source>
        <dbReference type="ARBA" id="ARBA00022833"/>
    </source>
</evidence>
<dbReference type="GO" id="GO:0071596">
    <property type="term" value="P:ubiquitin-dependent protein catabolic process via the N-end rule pathway"/>
    <property type="evidence" value="ECO:0007669"/>
    <property type="project" value="UniProtKB-UniRule"/>
</dbReference>
<evidence type="ECO:0000256" key="9">
    <source>
        <dbReference type="PROSITE-ProRule" id="PRU00508"/>
    </source>
</evidence>
<dbReference type="OrthoDB" id="26387at2759"/>
<keyword evidence="14" id="KW-1185">Reference proteome</keyword>
<keyword evidence="6 10" id="KW-0833">Ubl conjugation pathway</keyword>
<dbReference type="EMBL" id="KQ085903">
    <property type="protein sequence ID" value="KLO17541.1"/>
    <property type="molecule type" value="Genomic_DNA"/>
</dbReference>
<dbReference type="FunCoup" id="A0A0H2SKD8">
    <property type="interactions" value="346"/>
</dbReference>
<accession>A0A0H2SKD8</accession>
<evidence type="ECO:0000256" key="8">
    <source>
        <dbReference type="ARBA" id="ARBA00046341"/>
    </source>
</evidence>
<dbReference type="GO" id="GO:0005737">
    <property type="term" value="C:cytoplasm"/>
    <property type="evidence" value="ECO:0007669"/>
    <property type="project" value="TreeGrafter"/>
</dbReference>
<evidence type="ECO:0000313" key="14">
    <source>
        <dbReference type="Proteomes" id="UP000053477"/>
    </source>
</evidence>
<gene>
    <name evidence="13" type="ORF">SCHPADRAFT_994233</name>
</gene>
<dbReference type="InterPro" id="IPR003769">
    <property type="entry name" value="ClpS_core"/>
</dbReference>
<feature type="domain" description="UBR-type" evidence="12">
    <location>
        <begin position="105"/>
        <end position="177"/>
    </location>
</feature>
<dbReference type="PROSITE" id="PS51157">
    <property type="entry name" value="ZF_UBR"/>
    <property type="match status" value="1"/>
</dbReference>
<dbReference type="CDD" id="cd16482">
    <property type="entry name" value="RING-H2_UBR1-like"/>
    <property type="match status" value="1"/>
</dbReference>
<dbReference type="CDD" id="cd19673">
    <property type="entry name" value="UBR-box_UBR3"/>
    <property type="match status" value="1"/>
</dbReference>
<dbReference type="InParanoid" id="A0A0H2SKD8"/>
<protein>
    <recommendedName>
        <fullName evidence="10">E3 ubiquitin-protein ligase</fullName>
        <ecNumber evidence="10">2.3.2.27</ecNumber>
    </recommendedName>
</protein>
<sequence>MSRFTSLFSSGFLGSAVSAQNRTTDGLTRLRFTLETLPGSKKYVFTQGTRSEILAELYSTFWGSHIHSFLPESMSSIPPQALLSEVQAHYSLNGAGSAEIITPGRCCSHIFSKGESCYRCKDCALDDSCVLCARCFHATNHEGHNVTFYIAQQSGSCCDCGDAEAWRVPIGCRYHPPLSDSTHTPTQSTPKASFRKLDSSSFPPPQTDRSSVPLDLLDSMTRTISYALEFIVDTLDYSPDECNVPESEADLVNQASQDPTEKDLFAIVLWNDEKHAFSEVNRQLMETCGCTMEEAVTHTDKIDEEGRGVVEMGSCVPRLLEVAHGLAKVDLGVTVRRAFDTFREQISAVLIEWLHDLSRCRLRSNTTVIREIIAAELFSKRKKDVNLSRANPEFAEAVAQISEPSKLEWLLLYHTRLWKKPRMDLKEIYVSLLTLSHDHKLTIAENYANVYRFIVDSYLLVDREAETSIKYLALQLFTVPSVAAHIVKEHKIVSKLLSIITSFFTNQITNKRVDYPPQPNMELDVDAFPFKSKRFMPIFSDLRYICHNDSVQRLIAHNPEYIEQFASTCRMFMCINPNKRAAAHHVEYENEGWISVFNVTLSLSRVIKVYGEAFSYASPPELVHAISCVVENILLVCGLRDGRLDSTRFPPVEFHDQTFANKTMRVVKFNTMDGWVSFHHSLHWLFAELLKHIDLLSAESLQQHGLPTISEIVRRDESDDALLTIIDFPLRVLAMVAQIRTGLWVRNGFVIRGQLLHYRDFMLRELCYDQDLFVMQAAFVVLEDPDVVLASIIDRFQLCQWFRGEVENSAYEGPQLYSMVEEILYIFITVLSENANASRLPIAKCVRREIVHALAVGGCTYTDLVKRVAERLVDHVSFDVVLKEITNFRPPESTADTGIYELKDEYFDEVNPFFYHYTRNRREEVDQILKARLRKKTGVADPVIVPKGLGISSGPFQSVTLVFDSEVLLQAVFHCIDNIIVYTDVHEKSPPSCEAILDQSLHLVMLGMVERGFNYARLAATLVVGREKTLVDVLCSLEHHKIHKAYKARVDWILQRIAAHFPSEVMAKRRILSKPLSSDSDEAKKRAAQARKDAIMRQMKAQQTSFAMNLDDVSDDDEMDANGKETVSFGTCIVCQEDLDTSKGFGSLALVQPSRVIRKHPDGSSFYLNEAILTDASLDRPASQAPDTTFPPKDAEALDAAKRASGSIFDGFPAQTRFGLYTSVCSHMMHLDCFQVYNASIKHRHRAQAQRNHPESIARKEYICPLCKSLGNVVLPVSLPADTPLNTMPFSDWVRSVGITILKSRPDPQLDALQSKTGTGEFVFWSAQDSGYIPFAKSSGESLDWHKMLDTLVVVTKSFSQQTRHLRDRLEPEPSERGAGLYLPEDLVGYTVGAIEVAHRGSGEKGKLIVDKLTDASFGMVRGLVSNLTRLAAMHFSNRPDEGRDAVRQAIIKRLLPEWSRTSMTSLPYPLLLRDPLTVLVETAAVSPEMLRHALIPLYYACLARTVIGLVYVLNKTRAVNTVSIPGRKYEHIFGDIRIFCMSVVRQSPVIEHTAEVVLDAYGDARIEKLMYSFTLPFLRRAAILCRAMLPDAFPSPNFGQDDQDEYGRLLTMLGIPKLVDLPNQDTLKTLLYGWCSHYGQSHAANQLNCGVILEYSSIYRIAELPLVLDSIFAEEDKLLICKRCKTSPADAAVCLICGTLVCMQSHCCRDTDLRERGECNLHARECGGAIGIYFLVKRCSLLYLYAGNGAFVQAPYLDVHGEVDMSMRRGRRQYLHGLRWEEVRKIWLQHGIPTLIARKLESTVDSGGWESL</sequence>
<feature type="region of interest" description="Disordered" evidence="11">
    <location>
        <begin position="179"/>
        <end position="213"/>
    </location>
</feature>
<dbReference type="Pfam" id="PF02207">
    <property type="entry name" value="zf-UBR"/>
    <property type="match status" value="1"/>
</dbReference>
<dbReference type="GO" id="GO:0016567">
    <property type="term" value="P:protein ubiquitination"/>
    <property type="evidence" value="ECO:0007669"/>
    <property type="project" value="UniProtKB-UniRule"/>
</dbReference>
<dbReference type="SUPFAM" id="SSF46785">
    <property type="entry name" value="Winged helix' DNA-binding domain"/>
    <property type="match status" value="1"/>
</dbReference>
<dbReference type="PANTHER" id="PTHR21497">
    <property type="entry name" value="UBIQUITIN LIGASE E3 ALPHA-RELATED"/>
    <property type="match status" value="1"/>
</dbReference>
<evidence type="ECO:0000313" key="13">
    <source>
        <dbReference type="EMBL" id="KLO17541.1"/>
    </source>
</evidence>
<dbReference type="SUPFAM" id="SSF54736">
    <property type="entry name" value="ClpS-like"/>
    <property type="match status" value="1"/>
</dbReference>
<proteinExistence type="inferred from homology"/>